<dbReference type="InParanoid" id="A0A067MS00"/>
<evidence type="ECO:0000313" key="2">
    <source>
        <dbReference type="Proteomes" id="UP000027195"/>
    </source>
</evidence>
<reference evidence="2" key="1">
    <citation type="journal article" date="2014" name="Proc. Natl. Acad. Sci. U.S.A.">
        <title>Extensive sampling of basidiomycete genomes demonstrates inadequacy of the white-rot/brown-rot paradigm for wood decay fungi.</title>
        <authorList>
            <person name="Riley R."/>
            <person name="Salamov A.A."/>
            <person name="Brown D.W."/>
            <person name="Nagy L.G."/>
            <person name="Floudas D."/>
            <person name="Held B.W."/>
            <person name="Levasseur A."/>
            <person name="Lombard V."/>
            <person name="Morin E."/>
            <person name="Otillar R."/>
            <person name="Lindquist E.A."/>
            <person name="Sun H."/>
            <person name="LaButti K.M."/>
            <person name="Schmutz J."/>
            <person name="Jabbour D."/>
            <person name="Luo H."/>
            <person name="Baker S.E."/>
            <person name="Pisabarro A.G."/>
            <person name="Walton J.D."/>
            <person name="Blanchette R.A."/>
            <person name="Henrissat B."/>
            <person name="Martin F."/>
            <person name="Cullen D."/>
            <person name="Hibbett D.S."/>
            <person name="Grigoriev I.V."/>
        </authorList>
    </citation>
    <scope>NUCLEOTIDE SEQUENCE [LARGE SCALE GENOMIC DNA]</scope>
    <source>
        <strain evidence="2">FD-172 SS1</strain>
    </source>
</reference>
<keyword evidence="2" id="KW-1185">Reference proteome</keyword>
<organism evidence="1 2">
    <name type="scientific">Botryobasidium botryosum (strain FD-172 SS1)</name>
    <dbReference type="NCBI Taxonomy" id="930990"/>
    <lineage>
        <taxon>Eukaryota</taxon>
        <taxon>Fungi</taxon>
        <taxon>Dikarya</taxon>
        <taxon>Basidiomycota</taxon>
        <taxon>Agaricomycotina</taxon>
        <taxon>Agaricomycetes</taxon>
        <taxon>Cantharellales</taxon>
        <taxon>Botryobasidiaceae</taxon>
        <taxon>Botryobasidium</taxon>
    </lineage>
</organism>
<dbReference type="Proteomes" id="UP000027195">
    <property type="component" value="Unassembled WGS sequence"/>
</dbReference>
<protein>
    <submittedName>
        <fullName evidence="1">Uncharacterized protein</fullName>
    </submittedName>
</protein>
<evidence type="ECO:0000313" key="1">
    <source>
        <dbReference type="EMBL" id="KDQ14326.1"/>
    </source>
</evidence>
<name>A0A067MS00_BOTB1</name>
<gene>
    <name evidence="1" type="ORF">BOTBODRAFT_348888</name>
</gene>
<proteinExistence type="predicted"/>
<sequence length="148" mass="16827">MLSSFRNSFARGLNSRIPHLRAHDSLNHSSFDSPPYHLPLLHALALRVCAGEFIEPLRTFRSRSLFFLDDYTLTQSRPWARSCCAHGELKELKPVSLIWCFDALPTPLGASHDNGDLIWSHLTGLLMWAVSESSHPLNLAYRFPSVLW</sequence>
<accession>A0A067MS00</accession>
<dbReference type="HOGENOM" id="CLU_1758521_0_0_1"/>
<dbReference type="AlphaFoldDB" id="A0A067MS00"/>
<dbReference type="EMBL" id="KL198038">
    <property type="protein sequence ID" value="KDQ14326.1"/>
    <property type="molecule type" value="Genomic_DNA"/>
</dbReference>